<dbReference type="InterPro" id="IPR000907">
    <property type="entry name" value="LipOase"/>
</dbReference>
<dbReference type="PRINTS" id="PR00087">
    <property type="entry name" value="LIPOXYGENASE"/>
</dbReference>
<keyword evidence="8 10" id="KW-0408">Iron</keyword>
<feature type="binding site" evidence="10">
    <location>
        <position position="385"/>
    </location>
    <ligand>
        <name>Fe cation</name>
        <dbReference type="ChEBI" id="CHEBI:24875"/>
        <note>catalytic</note>
    </ligand>
</feature>
<evidence type="ECO:0000256" key="5">
    <source>
        <dbReference type="ARBA" id="ARBA00022723"/>
    </source>
</evidence>
<dbReference type="InterPro" id="IPR001885">
    <property type="entry name" value="LipOase_mml"/>
</dbReference>
<evidence type="ECO:0000256" key="11">
    <source>
        <dbReference type="PIRSR" id="PIRSR601885-2"/>
    </source>
</evidence>
<dbReference type="GO" id="GO:0005506">
    <property type="term" value="F:iron ion binding"/>
    <property type="evidence" value="ECO:0007669"/>
    <property type="project" value="InterPro"/>
</dbReference>
<dbReference type="Gene3D" id="2.60.60.20">
    <property type="entry name" value="PLAT/LH2 domain"/>
    <property type="match status" value="1"/>
</dbReference>
<name>A0AAW1FRC2_ZOAVI</name>
<reference evidence="17 18" key="1">
    <citation type="journal article" date="2024" name="Genome Biol. Evol.">
        <title>Chromosome-level genome assembly of the viviparous eelpout Zoarces viviparus.</title>
        <authorList>
            <person name="Fuhrmann N."/>
            <person name="Brasseur M.V."/>
            <person name="Bakowski C.E."/>
            <person name="Podsiadlowski L."/>
            <person name="Prost S."/>
            <person name="Krehenwinkel H."/>
            <person name="Mayer C."/>
        </authorList>
    </citation>
    <scope>NUCLEOTIDE SEQUENCE [LARGE SCALE GENOMIC DNA]</scope>
    <source>
        <strain evidence="17">NO-MEL_2022_Ind0_liver</strain>
    </source>
</reference>
<dbReference type="SUPFAM" id="SSF49723">
    <property type="entry name" value="Lipase/lipooxygenase domain (PLAT/LH2 domain)"/>
    <property type="match status" value="1"/>
</dbReference>
<dbReference type="Pfam" id="PF00305">
    <property type="entry name" value="Lipoxygenase"/>
    <property type="match status" value="1"/>
</dbReference>
<evidence type="ECO:0000256" key="2">
    <source>
        <dbReference type="ARBA" id="ARBA00005189"/>
    </source>
</evidence>
<evidence type="ECO:0000256" key="13">
    <source>
        <dbReference type="PROSITE-ProRule" id="PRU00152"/>
    </source>
</evidence>
<sequence>MSDMMSSWEEFEVTVHTSPGHTCGTFSRLWLNLIGSQGETPPISVSEGDHHLLPGSSCPVRVRANGPLGRLVLVRLRLEAQTGFPNLDWHCSRVEVRKLVDGQEEGRGGTGAEPERDPQVQVFPCDRWLRPAEGDVELRSGKLCLLKDETEEKLKQQRLKQLQLQQKLIRWRSFVDGAPQCVDLNSLSELGPNLSYTHKSSAANVHYLKGFSGRLEAWSSFTELETVFAHIGHQNNTARFVKAHWMEDWYFGYQCLNGCNPLMLRQTRLLPPNLSVTSDMLRPFLPGGSSLEQELERGNIYLLDYEVLDGVPANVINGKQTYLSAPLSLLHLNRQGQLVPIAIQLQQTPGPQNPVFLPSDPGCDWLLAKIWVHSADFQCHQLASHYLRTHMLAELFCVATLRQLPEPHPLHQLLMPHVRTSLQINFQARMTLLAANGVFDKASGSGLEALPVLLSRASERIRYESLCVPDDLRHRGVDKLPQSYYAQDALRVWDALHRFVVSWVDLYYSGDDEVQQDTELHLWIADINAHSFNHSSGFPPSLQTRAQVSTFVTMIMFSCSALHAAVNFSQLDFALWMPNCPASMLRPPPQVKRSLTEDDIVSFLPDVNSTCRIQAALTLLSQPAVDFVPLCHYKEVVFRDDGHRGLVEAVQADLRAISDDITERNRQLELPYPYLCPGRIENSVAI</sequence>
<evidence type="ECO:0008006" key="19">
    <source>
        <dbReference type="Google" id="ProtNLM"/>
    </source>
</evidence>
<evidence type="ECO:0000256" key="10">
    <source>
        <dbReference type="PIRSR" id="PIRSR601885-1"/>
    </source>
</evidence>
<evidence type="ECO:0000256" key="12">
    <source>
        <dbReference type="PIRSR" id="PIRSR601885-3"/>
    </source>
</evidence>
<evidence type="ECO:0000259" key="15">
    <source>
        <dbReference type="PROSITE" id="PS50095"/>
    </source>
</evidence>
<dbReference type="GO" id="GO:0034440">
    <property type="term" value="P:lipid oxidation"/>
    <property type="evidence" value="ECO:0007669"/>
    <property type="project" value="InterPro"/>
</dbReference>
<dbReference type="Proteomes" id="UP001488805">
    <property type="component" value="Unassembled WGS sequence"/>
</dbReference>
<dbReference type="InterPro" id="IPR036392">
    <property type="entry name" value="PLAT/LH2_dom_sf"/>
</dbReference>
<evidence type="ECO:0000259" key="16">
    <source>
        <dbReference type="PROSITE" id="PS51393"/>
    </source>
</evidence>
<evidence type="ECO:0000256" key="3">
    <source>
        <dbReference type="ARBA" id="ARBA00009419"/>
    </source>
</evidence>
<proteinExistence type="inferred from homology"/>
<dbReference type="InterPro" id="IPR001024">
    <property type="entry name" value="PLAT/LH2_dom"/>
</dbReference>
<evidence type="ECO:0000256" key="6">
    <source>
        <dbReference type="ARBA" id="ARBA00022964"/>
    </source>
</evidence>
<feature type="site" description="Essential for stabilizing binding to COTL1" evidence="12">
    <location>
        <position position="128"/>
    </location>
</feature>
<evidence type="ECO:0000256" key="1">
    <source>
        <dbReference type="ARBA" id="ARBA00004496"/>
    </source>
</evidence>
<evidence type="ECO:0000313" key="17">
    <source>
        <dbReference type="EMBL" id="KAK9537042.1"/>
    </source>
</evidence>
<comment type="cofactor">
    <cofactor evidence="10">
        <name>Fe cation</name>
        <dbReference type="ChEBI" id="CHEBI:24875"/>
    </cofactor>
    <text evidence="10">Binds 1 Fe cation per subunit.</text>
</comment>
<comment type="caution">
    <text evidence="17">The sequence shown here is derived from an EMBL/GenBank/DDBJ whole genome shotgun (WGS) entry which is preliminary data.</text>
</comment>
<gene>
    <name evidence="17" type="ORF">VZT92_006780</name>
</gene>
<keyword evidence="7 14" id="KW-0560">Oxidoreductase</keyword>
<dbReference type="PROSITE" id="PS51393">
    <property type="entry name" value="LIPOXYGENASE_3"/>
    <property type="match status" value="1"/>
</dbReference>
<evidence type="ECO:0000256" key="14">
    <source>
        <dbReference type="RuleBase" id="RU003974"/>
    </source>
</evidence>
<dbReference type="Gene3D" id="1.20.245.10">
    <property type="entry name" value="Lipoxygenase-1, Domain 5"/>
    <property type="match status" value="1"/>
</dbReference>
<dbReference type="AlphaFoldDB" id="A0AAW1FRC2"/>
<dbReference type="Gene3D" id="3.10.450.60">
    <property type="match status" value="1"/>
</dbReference>
<dbReference type="PROSITE" id="PS00711">
    <property type="entry name" value="LIPOXYGENASE_1"/>
    <property type="match status" value="1"/>
</dbReference>
<evidence type="ECO:0000313" key="18">
    <source>
        <dbReference type="Proteomes" id="UP001488805"/>
    </source>
</evidence>
<keyword evidence="9" id="KW-0443">Lipid metabolism</keyword>
<feature type="domain" description="PLAT" evidence="15">
    <location>
        <begin position="9"/>
        <end position="143"/>
    </location>
</feature>
<dbReference type="InterPro" id="IPR020833">
    <property type="entry name" value="LipOase_Fe_BS"/>
</dbReference>
<feature type="binding site" evidence="10">
    <location>
        <position position="686"/>
    </location>
    <ligand>
        <name>Fe cation</name>
        <dbReference type="ChEBI" id="CHEBI:24875"/>
        <note>catalytic</note>
    </ligand>
</feature>
<evidence type="ECO:0000256" key="4">
    <source>
        <dbReference type="ARBA" id="ARBA00022490"/>
    </source>
</evidence>
<evidence type="ECO:0000256" key="8">
    <source>
        <dbReference type="ARBA" id="ARBA00023004"/>
    </source>
</evidence>
<dbReference type="PANTHER" id="PTHR11771">
    <property type="entry name" value="LIPOXYGENASE"/>
    <property type="match status" value="1"/>
</dbReference>
<dbReference type="GO" id="GO:0016702">
    <property type="term" value="F:oxidoreductase activity, acting on single donors with incorporation of molecular oxygen, incorporation of two atoms of oxygen"/>
    <property type="evidence" value="ECO:0007669"/>
    <property type="project" value="InterPro"/>
</dbReference>
<keyword evidence="11" id="KW-0106">Calcium</keyword>
<accession>A0AAW1FRC2</accession>
<evidence type="ECO:0000256" key="9">
    <source>
        <dbReference type="ARBA" id="ARBA00023098"/>
    </source>
</evidence>
<keyword evidence="6 14" id="KW-0223">Dioxygenase</keyword>
<dbReference type="PROSITE" id="PS50095">
    <property type="entry name" value="PLAT"/>
    <property type="match status" value="1"/>
</dbReference>
<protein>
    <recommendedName>
        <fullName evidence="19">Arachidonate 15-lipoxygenase B-like</fullName>
    </recommendedName>
</protein>
<feature type="domain" description="Lipoxygenase" evidence="16">
    <location>
        <begin position="144"/>
        <end position="686"/>
    </location>
</feature>
<dbReference type="SUPFAM" id="SSF48484">
    <property type="entry name" value="Lipoxigenase"/>
    <property type="match status" value="1"/>
</dbReference>
<dbReference type="EMBL" id="JBCEZU010000045">
    <property type="protein sequence ID" value="KAK9537042.1"/>
    <property type="molecule type" value="Genomic_DNA"/>
</dbReference>
<feature type="binding site" evidence="10">
    <location>
        <position position="563"/>
    </location>
    <ligand>
        <name>Fe cation</name>
        <dbReference type="ChEBI" id="CHEBI:24875"/>
        <note>catalytic</note>
    </ligand>
</feature>
<dbReference type="PRINTS" id="PR00467">
    <property type="entry name" value="MAMLPOXGNASE"/>
</dbReference>
<evidence type="ECO:0000256" key="7">
    <source>
        <dbReference type="ARBA" id="ARBA00023002"/>
    </source>
</evidence>
<dbReference type="GO" id="GO:0005737">
    <property type="term" value="C:cytoplasm"/>
    <property type="evidence" value="ECO:0007669"/>
    <property type="project" value="UniProtKB-SubCell"/>
</dbReference>
<comment type="subcellular location">
    <subcellularLocation>
        <location evidence="1">Cytoplasm</location>
    </subcellularLocation>
</comment>
<feature type="binding site" evidence="11">
    <location>
        <position position="24"/>
    </location>
    <ligand>
        <name>Ca(2+)</name>
        <dbReference type="ChEBI" id="CHEBI:29108"/>
        <label>1</label>
    </ligand>
</feature>
<keyword evidence="5 10" id="KW-0479">Metal-binding</keyword>
<keyword evidence="18" id="KW-1185">Reference proteome</keyword>
<dbReference type="InterPro" id="IPR013819">
    <property type="entry name" value="LipOase_C"/>
</dbReference>
<comment type="caution">
    <text evidence="13">Lacks conserved residue(s) required for the propagation of feature annotation.</text>
</comment>
<dbReference type="InterPro" id="IPR036226">
    <property type="entry name" value="LipOase_C_sf"/>
</dbReference>
<feature type="binding site" evidence="10">
    <location>
        <position position="390"/>
    </location>
    <ligand>
        <name>Fe cation</name>
        <dbReference type="ChEBI" id="CHEBI:24875"/>
        <note>catalytic</note>
    </ligand>
</feature>
<feature type="binding site" evidence="11">
    <location>
        <position position="88"/>
    </location>
    <ligand>
        <name>Ca(2+)</name>
        <dbReference type="ChEBI" id="CHEBI:29108"/>
        <label>1</label>
    </ligand>
</feature>
<comment type="pathway">
    <text evidence="2">Lipid metabolism.</text>
</comment>
<organism evidence="17 18">
    <name type="scientific">Zoarces viviparus</name>
    <name type="common">Viviparous eelpout</name>
    <name type="synonym">Blennius viviparus</name>
    <dbReference type="NCBI Taxonomy" id="48416"/>
    <lineage>
        <taxon>Eukaryota</taxon>
        <taxon>Metazoa</taxon>
        <taxon>Chordata</taxon>
        <taxon>Craniata</taxon>
        <taxon>Vertebrata</taxon>
        <taxon>Euteleostomi</taxon>
        <taxon>Actinopterygii</taxon>
        <taxon>Neopterygii</taxon>
        <taxon>Teleostei</taxon>
        <taxon>Neoteleostei</taxon>
        <taxon>Acanthomorphata</taxon>
        <taxon>Eupercaria</taxon>
        <taxon>Perciformes</taxon>
        <taxon>Cottioidei</taxon>
        <taxon>Zoarcales</taxon>
        <taxon>Zoarcidae</taxon>
        <taxon>Zoarcinae</taxon>
        <taxon>Zoarces</taxon>
    </lineage>
</organism>
<keyword evidence="4" id="KW-0963">Cytoplasm</keyword>
<comment type="similarity">
    <text evidence="3 14">Belongs to the lipoxygenase family.</text>
</comment>